<dbReference type="Proteomes" id="UP000676194">
    <property type="component" value="Chromosome"/>
</dbReference>
<protein>
    <submittedName>
        <fullName evidence="1">Uncharacterized protein</fullName>
    </submittedName>
</protein>
<organism evidence="1 2">
    <name type="scientific">Telmatocola sphagniphila</name>
    <dbReference type="NCBI Taxonomy" id="1123043"/>
    <lineage>
        <taxon>Bacteria</taxon>
        <taxon>Pseudomonadati</taxon>
        <taxon>Planctomycetota</taxon>
        <taxon>Planctomycetia</taxon>
        <taxon>Gemmatales</taxon>
        <taxon>Gemmataceae</taxon>
    </lineage>
</organism>
<sequence length="157" mass="18017">MNFLDIVDATPSGSSSKNYTLHSLIRCERAAIHAYEKTLERYRCESLAFYLNRLNDDHRELLGELESYRNEGLSHDIALLGPWNSFEKISSVWACDLDNALLFELKAAEADLIHFYEDALASTQLDSESRKLLRSKLIPWGWDHITELDWLIGLEAA</sequence>
<dbReference type="KEGG" id="tsph:KIH39_06155"/>
<evidence type="ECO:0000313" key="2">
    <source>
        <dbReference type="Proteomes" id="UP000676194"/>
    </source>
</evidence>
<proteinExistence type="predicted"/>
<reference evidence="1" key="1">
    <citation type="submission" date="2021-05" db="EMBL/GenBank/DDBJ databases">
        <title>Complete genome sequence of the cellulolytic planctomycete Telmatocola sphagniphila SP2T and characterization of the first cellulase from planctomycetes.</title>
        <authorList>
            <person name="Rakitin A.L."/>
            <person name="Beletsky A.V."/>
            <person name="Naumoff D.G."/>
            <person name="Kulichevskaya I.S."/>
            <person name="Mardanov A.V."/>
            <person name="Ravin N.V."/>
            <person name="Dedysh S.N."/>
        </authorList>
    </citation>
    <scope>NUCLEOTIDE SEQUENCE</scope>
    <source>
        <strain evidence="1">SP2T</strain>
    </source>
</reference>
<dbReference type="InterPro" id="IPR012347">
    <property type="entry name" value="Ferritin-like"/>
</dbReference>
<name>A0A8E6EZH8_9BACT</name>
<dbReference type="AlphaFoldDB" id="A0A8E6EZH8"/>
<gene>
    <name evidence="1" type="ORF">KIH39_06155</name>
</gene>
<dbReference type="RefSeq" id="WP_213498380.1">
    <property type="nucleotide sequence ID" value="NZ_CP074694.1"/>
</dbReference>
<accession>A0A8E6EZH8</accession>
<keyword evidence="2" id="KW-1185">Reference proteome</keyword>
<dbReference type="Gene3D" id="1.20.1260.10">
    <property type="match status" value="1"/>
</dbReference>
<evidence type="ECO:0000313" key="1">
    <source>
        <dbReference type="EMBL" id="QVL33491.1"/>
    </source>
</evidence>
<dbReference type="EMBL" id="CP074694">
    <property type="protein sequence ID" value="QVL33491.1"/>
    <property type="molecule type" value="Genomic_DNA"/>
</dbReference>